<dbReference type="RefSeq" id="WP_132316420.1">
    <property type="nucleotide sequence ID" value="NZ_FWZT01000004.1"/>
</dbReference>
<evidence type="ECO:0000313" key="2">
    <source>
        <dbReference type="EMBL" id="SMF08905.1"/>
    </source>
</evidence>
<evidence type="ECO:0008006" key="4">
    <source>
        <dbReference type="Google" id="ProtNLM"/>
    </source>
</evidence>
<evidence type="ECO:0000256" key="1">
    <source>
        <dbReference type="SAM" id="SignalP"/>
    </source>
</evidence>
<gene>
    <name evidence="2" type="ORF">SAMN06296036_104327</name>
</gene>
<dbReference type="AlphaFoldDB" id="A0A1Y6BMW3"/>
<keyword evidence="3" id="KW-1185">Reference proteome</keyword>
<evidence type="ECO:0000313" key="3">
    <source>
        <dbReference type="Proteomes" id="UP000192907"/>
    </source>
</evidence>
<reference evidence="3" key="1">
    <citation type="submission" date="2017-04" db="EMBL/GenBank/DDBJ databases">
        <authorList>
            <person name="Varghese N."/>
            <person name="Submissions S."/>
        </authorList>
    </citation>
    <scope>NUCLEOTIDE SEQUENCE [LARGE SCALE GENOMIC DNA]</scope>
    <source>
        <strain evidence="3">RKEM611</strain>
    </source>
</reference>
<organism evidence="2 3">
    <name type="scientific">Pseudobacteriovorax antillogorgiicola</name>
    <dbReference type="NCBI Taxonomy" id="1513793"/>
    <lineage>
        <taxon>Bacteria</taxon>
        <taxon>Pseudomonadati</taxon>
        <taxon>Bdellovibrionota</taxon>
        <taxon>Oligoflexia</taxon>
        <taxon>Oligoflexales</taxon>
        <taxon>Pseudobacteriovoracaceae</taxon>
        <taxon>Pseudobacteriovorax</taxon>
    </lineage>
</organism>
<dbReference type="EMBL" id="FWZT01000004">
    <property type="protein sequence ID" value="SMF08905.1"/>
    <property type="molecule type" value="Genomic_DNA"/>
</dbReference>
<feature type="chain" id="PRO_5012124951" description="MetA-pathway of phenol degradation" evidence="1">
    <location>
        <begin position="25"/>
        <end position="297"/>
    </location>
</feature>
<feature type="signal peptide" evidence="1">
    <location>
        <begin position="1"/>
        <end position="24"/>
    </location>
</feature>
<dbReference type="STRING" id="1513793.SAMN06296036_104327"/>
<accession>A0A1Y6BMW3</accession>
<keyword evidence="1" id="KW-0732">Signal</keyword>
<name>A0A1Y6BMW3_9BACT</name>
<dbReference type="OrthoDB" id="5291805at2"/>
<dbReference type="Proteomes" id="UP000192907">
    <property type="component" value="Unassembled WGS sequence"/>
</dbReference>
<protein>
    <recommendedName>
        <fullName evidence="4">MetA-pathway of phenol degradation</fullName>
    </recommendedName>
</protein>
<proteinExistence type="predicted"/>
<sequence>MKHRLFWACACLAIFLAVHRQAQACASCGSGGKTPLVLYPSENLKYYLGLTQASGFRNFDPSGKSFRTQSTDIKRSFTLALGYRFSQKLFITSSLPYQQNIKGSASQQGIGDPSIGLHYIAILPSFSEPHVPQLQLVANGKLRQADGMNESLDPEQLDVFGSGYNELGLGADLWWGMTAWKFGLAQAWTYSLAEEFSGVSYQPGWQSQSILTFGRDYSAKGKLIGGLKYDFRGEVEIDDRAQPGSEIRNVSSFVTIDYLLTTERQLRLTWDRRGMTQANKNGFRQDSIIFAYQEIIM</sequence>